<gene>
    <name evidence="1" type="ordered locus">Slit_1668</name>
</gene>
<reference evidence="1 2" key="1">
    <citation type="submission" date="2010-03" db="EMBL/GenBank/DDBJ databases">
        <title>Complete sequence of Sideroxydans lithotrophicus ES-1.</title>
        <authorList>
            <consortium name="US DOE Joint Genome Institute"/>
            <person name="Lucas S."/>
            <person name="Copeland A."/>
            <person name="Lapidus A."/>
            <person name="Cheng J.-F."/>
            <person name="Bruce D."/>
            <person name="Goodwin L."/>
            <person name="Pitluck S."/>
            <person name="Munk A.C."/>
            <person name="Detter J.C."/>
            <person name="Han C."/>
            <person name="Tapia R."/>
            <person name="Larimer F."/>
            <person name="Land M."/>
            <person name="Hauser L."/>
            <person name="Kyrpides N."/>
            <person name="Ivanova N."/>
            <person name="Emerson D."/>
            <person name="Woyke T."/>
        </authorList>
    </citation>
    <scope>NUCLEOTIDE SEQUENCE [LARGE SCALE GENOMIC DNA]</scope>
    <source>
        <strain evidence="1 2">ES-1</strain>
    </source>
</reference>
<dbReference type="RefSeq" id="WP_013029799.1">
    <property type="nucleotide sequence ID" value="NC_013959.1"/>
</dbReference>
<accession>D5CSG5</accession>
<dbReference type="Proteomes" id="UP000001625">
    <property type="component" value="Chromosome"/>
</dbReference>
<evidence type="ECO:0000313" key="1">
    <source>
        <dbReference type="EMBL" id="ADE11901.1"/>
    </source>
</evidence>
<keyword evidence="2" id="KW-1185">Reference proteome</keyword>
<evidence type="ECO:0000313" key="2">
    <source>
        <dbReference type="Proteomes" id="UP000001625"/>
    </source>
</evidence>
<dbReference type="AlphaFoldDB" id="D5CSG5"/>
<dbReference type="eggNOG" id="ENOG5030Y1Q">
    <property type="taxonomic scope" value="Bacteria"/>
</dbReference>
<name>D5CSG5_SIDLE</name>
<dbReference type="KEGG" id="slt:Slit_1668"/>
<sequence>MPYYIFQVTEFPFRQLKKLEQHDQYRDASARVKQLRIELAVGSPSLIKMIHAESELHAEDLLNQVRDPAPELGDD</sequence>
<proteinExistence type="predicted"/>
<protein>
    <submittedName>
        <fullName evidence="1">Uncharacterized protein</fullName>
    </submittedName>
</protein>
<dbReference type="STRING" id="580332.Slit_1668"/>
<dbReference type="EMBL" id="CP001965">
    <property type="protein sequence ID" value="ADE11901.1"/>
    <property type="molecule type" value="Genomic_DNA"/>
</dbReference>
<dbReference type="OrthoDB" id="8563688at2"/>
<organism evidence="1 2">
    <name type="scientific">Sideroxydans lithotrophicus (strain ES-1)</name>
    <dbReference type="NCBI Taxonomy" id="580332"/>
    <lineage>
        <taxon>Bacteria</taxon>
        <taxon>Pseudomonadati</taxon>
        <taxon>Pseudomonadota</taxon>
        <taxon>Betaproteobacteria</taxon>
        <taxon>Nitrosomonadales</taxon>
        <taxon>Gallionellaceae</taxon>
        <taxon>Sideroxydans</taxon>
    </lineage>
</organism>
<dbReference type="HOGENOM" id="CLU_197657_0_0_4"/>